<evidence type="ECO:0000313" key="1">
    <source>
        <dbReference type="EMBL" id="SEG72978.1"/>
    </source>
</evidence>
<gene>
    <name evidence="1" type="ORF">SAMN05421877_11623</name>
</gene>
<dbReference type="Proteomes" id="UP000236731">
    <property type="component" value="Unassembled WGS sequence"/>
</dbReference>
<keyword evidence="2" id="KW-1185">Reference proteome</keyword>
<dbReference type="RefSeq" id="WP_103907809.1">
    <property type="nucleotide sequence ID" value="NZ_CP049246.1"/>
</dbReference>
<accession>A0A1H6CJ86</accession>
<dbReference type="PROSITE" id="PS51257">
    <property type="entry name" value="PROKAR_LIPOPROTEIN"/>
    <property type="match status" value="1"/>
</dbReference>
<name>A0A1H6CJ86_9SPHI</name>
<organism evidence="1 2">
    <name type="scientific">Sphingobacterium lactis</name>
    <dbReference type="NCBI Taxonomy" id="797291"/>
    <lineage>
        <taxon>Bacteria</taxon>
        <taxon>Pseudomonadati</taxon>
        <taxon>Bacteroidota</taxon>
        <taxon>Sphingobacteriia</taxon>
        <taxon>Sphingobacteriales</taxon>
        <taxon>Sphingobacteriaceae</taxon>
        <taxon>Sphingobacterium</taxon>
    </lineage>
</organism>
<dbReference type="EMBL" id="FNUT01000016">
    <property type="protein sequence ID" value="SEG72978.1"/>
    <property type="molecule type" value="Genomic_DNA"/>
</dbReference>
<sequence length="273" mass="30654">MKRLYCYFIFALLLFYGCTREEILDFPKSNVKPQLVAIGFLTPGDSIHIYLGSTVPFGQAKELPETYVRNAKVHISEDNGNSIPLTLSSSTLPIYSCSQQDLPIIKGKSYLLHAVAANFQEVKAKTTVPTEKAVWNSAGFTYNSSSGIEFQGSWHPIPDEQEIDYSVYLYRTKEPSDILFGNEGIIKNKDEYTIKRDIYFNNDAQAVLMTRTKAMGAFSKMAELNNEVRWSYADAAFYDVISAFKGILPSYSNIENGVGVFGSYLLDVKTFKP</sequence>
<dbReference type="InterPro" id="IPR025345">
    <property type="entry name" value="DUF4249"/>
</dbReference>
<proteinExistence type="predicted"/>
<dbReference type="AlphaFoldDB" id="A0A1H6CJ86"/>
<dbReference type="Pfam" id="PF14054">
    <property type="entry name" value="DUF4249"/>
    <property type="match status" value="1"/>
</dbReference>
<evidence type="ECO:0000313" key="2">
    <source>
        <dbReference type="Proteomes" id="UP000236731"/>
    </source>
</evidence>
<protein>
    <recommendedName>
        <fullName evidence="3">DUF4249 domain-containing protein</fullName>
    </recommendedName>
</protein>
<dbReference type="OrthoDB" id="1115009at2"/>
<reference evidence="2" key="1">
    <citation type="submission" date="2016-10" db="EMBL/GenBank/DDBJ databases">
        <authorList>
            <person name="Varghese N."/>
            <person name="Submissions S."/>
        </authorList>
    </citation>
    <scope>NUCLEOTIDE SEQUENCE [LARGE SCALE GENOMIC DNA]</scope>
    <source>
        <strain evidence="2">DSM 22361</strain>
    </source>
</reference>
<evidence type="ECO:0008006" key="3">
    <source>
        <dbReference type="Google" id="ProtNLM"/>
    </source>
</evidence>